<dbReference type="SMART" id="SM00741">
    <property type="entry name" value="SapB"/>
    <property type="match status" value="1"/>
</dbReference>
<dbReference type="SUPFAM" id="SSF47862">
    <property type="entry name" value="Saposin"/>
    <property type="match status" value="1"/>
</dbReference>
<feature type="signal peptide" evidence="2">
    <location>
        <begin position="1"/>
        <end position="25"/>
    </location>
</feature>
<dbReference type="Pfam" id="PF20825">
    <property type="entry name" value="Saposin"/>
    <property type="match status" value="1"/>
</dbReference>
<dbReference type="Gene3D" id="3.40.50.1110">
    <property type="entry name" value="SGNH hydrolase"/>
    <property type="match status" value="1"/>
</dbReference>
<reference evidence="4" key="1">
    <citation type="journal article" date="2023" name="G3 (Bethesda)">
        <title>Whole genome assembly and annotation of the endangered Caribbean coral Acropora cervicornis.</title>
        <authorList>
            <person name="Selwyn J.D."/>
            <person name="Vollmer S.V."/>
        </authorList>
    </citation>
    <scope>NUCLEOTIDE SEQUENCE</scope>
    <source>
        <strain evidence="4">K2</strain>
    </source>
</reference>
<dbReference type="GO" id="GO:0005509">
    <property type="term" value="F:calcium ion binding"/>
    <property type="evidence" value="ECO:0007669"/>
    <property type="project" value="TreeGrafter"/>
</dbReference>
<dbReference type="InterPro" id="IPR039676">
    <property type="entry name" value="AOAH"/>
</dbReference>
<reference evidence="4" key="2">
    <citation type="journal article" date="2023" name="Science">
        <title>Genomic signatures of disease resistance in endangered staghorn corals.</title>
        <authorList>
            <person name="Vollmer S.V."/>
            <person name="Selwyn J.D."/>
            <person name="Despard B.A."/>
            <person name="Roesel C.L."/>
        </authorList>
    </citation>
    <scope>NUCLEOTIDE SEQUENCE</scope>
    <source>
        <strain evidence="4">K2</strain>
    </source>
</reference>
<name>A0AAD9QM64_ACRCE</name>
<organism evidence="4 5">
    <name type="scientific">Acropora cervicornis</name>
    <name type="common">Staghorn coral</name>
    <dbReference type="NCBI Taxonomy" id="6130"/>
    <lineage>
        <taxon>Eukaryota</taxon>
        <taxon>Metazoa</taxon>
        <taxon>Cnidaria</taxon>
        <taxon>Anthozoa</taxon>
        <taxon>Hexacorallia</taxon>
        <taxon>Scleractinia</taxon>
        <taxon>Astrocoeniina</taxon>
        <taxon>Acroporidae</taxon>
        <taxon>Acropora</taxon>
    </lineage>
</organism>
<sequence>MSLVSYFNPFVLFLLLCSSPSYGSASDNFLYTLPKGVNGGYGCLTCTAVVAIAEQLSIIHNETFVKSYSRLCEVLPKLYREACISLGKFYIPLVIDLLTEEVSADVICNAIFLCYQEKGQPYCHAFPPKKHFAAKVFQYRKKVWSKVFDETKTFYGSKPPTSFDPCTLAGVWELCVLFTRVFSNDLPLLDLDNDTYSALLESWRGSSWRGRDCDDINSLHHPGAKPRNGDVIYDSNCNGISGIHPNGMPYEDLFCNGTGNLGVIVIGDSVAGHFHIPPEWLTAHFFSEKIFKNAAFIVENEFDWPQLSLYSGYLRKSRWPMERGHSDSIYLKLWERNHCNHRDYQNLAKNGADSFEANSRLLPSMARSREQDQPALVFYSLIGNDVCHHVHNLSAMTTPQEMRQNVLKTLHTLDKRLPNGSHVILIGLVDGRVLFNSLHNRIHPIGKLKGDVTYEQLYDFLNCLHVSPCYGWLNSNESIRNATSERAEQLTAVLQAVAEKSKFENFDLFFLECPIKEVIKEWVRKGGKVYELIEPVDGFHPTMETEALMANTLWKILESKIPHVIGRVNPYNLHIERVFGNQGGY</sequence>
<keyword evidence="1" id="KW-1015">Disulfide bond</keyword>
<comment type="caution">
    <text evidence="4">The sequence shown here is derived from an EMBL/GenBank/DDBJ whole genome shotgun (WGS) entry which is preliminary data.</text>
</comment>
<feature type="domain" description="Saposin B-type" evidence="3">
    <location>
        <begin position="39"/>
        <end position="118"/>
    </location>
</feature>
<dbReference type="InterPro" id="IPR001087">
    <property type="entry name" value="GDSL"/>
</dbReference>
<dbReference type="InterPro" id="IPR008139">
    <property type="entry name" value="SaposinB_dom"/>
</dbReference>
<evidence type="ECO:0000256" key="2">
    <source>
        <dbReference type="SAM" id="SignalP"/>
    </source>
</evidence>
<proteinExistence type="predicted"/>
<dbReference type="EMBL" id="JARQWQ010000024">
    <property type="protein sequence ID" value="KAK2563816.1"/>
    <property type="molecule type" value="Genomic_DNA"/>
</dbReference>
<dbReference type="InterPro" id="IPR036514">
    <property type="entry name" value="SGNH_hydro_sf"/>
</dbReference>
<evidence type="ECO:0000313" key="4">
    <source>
        <dbReference type="EMBL" id="KAK2563816.1"/>
    </source>
</evidence>
<dbReference type="GO" id="GO:0009104">
    <property type="term" value="P:lipopolysaccharide catabolic process"/>
    <property type="evidence" value="ECO:0007669"/>
    <property type="project" value="TreeGrafter"/>
</dbReference>
<gene>
    <name evidence="4" type="ORF">P5673_012820</name>
</gene>
<evidence type="ECO:0000313" key="5">
    <source>
        <dbReference type="Proteomes" id="UP001249851"/>
    </source>
</evidence>
<dbReference type="Proteomes" id="UP001249851">
    <property type="component" value="Unassembled WGS sequence"/>
</dbReference>
<dbReference type="InterPro" id="IPR048593">
    <property type="entry name" value="AOAH_Saposin_N"/>
</dbReference>
<protein>
    <submittedName>
        <fullName evidence="4">Acyloxyacyl hydrolase</fullName>
    </submittedName>
</protein>
<keyword evidence="2" id="KW-0732">Signal</keyword>
<dbReference type="SUPFAM" id="SSF52266">
    <property type="entry name" value="SGNH hydrolase"/>
    <property type="match status" value="1"/>
</dbReference>
<dbReference type="PROSITE" id="PS50015">
    <property type="entry name" value="SAP_B"/>
    <property type="match status" value="1"/>
</dbReference>
<dbReference type="GO" id="GO:0050528">
    <property type="term" value="F:acyloxyacyl hydrolase activity"/>
    <property type="evidence" value="ECO:0007669"/>
    <property type="project" value="InterPro"/>
</dbReference>
<keyword evidence="4" id="KW-0378">Hydrolase</keyword>
<evidence type="ECO:0000259" key="3">
    <source>
        <dbReference type="PROSITE" id="PS50015"/>
    </source>
</evidence>
<dbReference type="PANTHER" id="PTHR15010:SF0">
    <property type="entry name" value="ACYLOXYACYL HYDROLASE"/>
    <property type="match status" value="1"/>
</dbReference>
<dbReference type="Pfam" id="PF00657">
    <property type="entry name" value="Lipase_GDSL"/>
    <property type="match status" value="1"/>
</dbReference>
<keyword evidence="5" id="KW-1185">Reference proteome</keyword>
<feature type="chain" id="PRO_5042119965" evidence="2">
    <location>
        <begin position="26"/>
        <end position="585"/>
    </location>
</feature>
<dbReference type="InterPro" id="IPR011001">
    <property type="entry name" value="Saposin-like"/>
</dbReference>
<accession>A0AAD9QM64</accession>
<dbReference type="Gene3D" id="1.10.225.10">
    <property type="entry name" value="Saposin-like"/>
    <property type="match status" value="1"/>
</dbReference>
<dbReference type="PANTHER" id="PTHR15010">
    <property type="entry name" value="ACYLOXYACYL HYDROLASE"/>
    <property type="match status" value="1"/>
</dbReference>
<dbReference type="AlphaFoldDB" id="A0AAD9QM64"/>
<evidence type="ECO:0000256" key="1">
    <source>
        <dbReference type="ARBA" id="ARBA00023157"/>
    </source>
</evidence>